<organism evidence="7 8">
    <name type="scientific">Actinocorallia libanotica</name>
    <dbReference type="NCBI Taxonomy" id="46162"/>
    <lineage>
        <taxon>Bacteria</taxon>
        <taxon>Bacillati</taxon>
        <taxon>Actinomycetota</taxon>
        <taxon>Actinomycetes</taxon>
        <taxon>Streptosporangiales</taxon>
        <taxon>Thermomonosporaceae</taxon>
        <taxon>Actinocorallia</taxon>
    </lineage>
</organism>
<dbReference type="Gene3D" id="1.10.10.60">
    <property type="entry name" value="Homeodomain-like"/>
    <property type="match status" value="1"/>
</dbReference>
<accession>A0ABP4BC98</accession>
<keyword evidence="4" id="KW-0804">Transcription</keyword>
<dbReference type="SUPFAM" id="SSF48498">
    <property type="entry name" value="Tetracyclin repressor-like, C-terminal domain"/>
    <property type="match status" value="1"/>
</dbReference>
<feature type="DNA-binding region" description="H-T-H motif" evidence="5">
    <location>
        <begin position="32"/>
        <end position="51"/>
    </location>
</feature>
<dbReference type="InterPro" id="IPR001647">
    <property type="entry name" value="HTH_TetR"/>
</dbReference>
<keyword evidence="3 5" id="KW-0238">DNA-binding</keyword>
<evidence type="ECO:0000256" key="5">
    <source>
        <dbReference type="PROSITE-ProRule" id="PRU00335"/>
    </source>
</evidence>
<dbReference type="SUPFAM" id="SSF46689">
    <property type="entry name" value="Homeodomain-like"/>
    <property type="match status" value="1"/>
</dbReference>
<keyword evidence="1" id="KW-0678">Repressor</keyword>
<dbReference type="Gene3D" id="1.10.357.10">
    <property type="entry name" value="Tetracycline Repressor, domain 2"/>
    <property type="match status" value="1"/>
</dbReference>
<dbReference type="PANTHER" id="PTHR30055">
    <property type="entry name" value="HTH-TYPE TRANSCRIPTIONAL REGULATOR RUTR"/>
    <property type="match status" value="1"/>
</dbReference>
<dbReference type="RefSeq" id="WP_344240263.1">
    <property type="nucleotide sequence ID" value="NZ_BAAAHH010000008.1"/>
</dbReference>
<feature type="domain" description="HTH tetR-type" evidence="6">
    <location>
        <begin position="9"/>
        <end position="69"/>
    </location>
</feature>
<reference evidence="8" key="1">
    <citation type="journal article" date="2019" name="Int. J. Syst. Evol. Microbiol.">
        <title>The Global Catalogue of Microorganisms (GCM) 10K type strain sequencing project: providing services to taxonomists for standard genome sequencing and annotation.</title>
        <authorList>
            <consortium name="The Broad Institute Genomics Platform"/>
            <consortium name="The Broad Institute Genome Sequencing Center for Infectious Disease"/>
            <person name="Wu L."/>
            <person name="Ma J."/>
        </authorList>
    </citation>
    <scope>NUCLEOTIDE SEQUENCE [LARGE SCALE GENOMIC DNA]</scope>
    <source>
        <strain evidence="8">JCM 10696</strain>
    </source>
</reference>
<name>A0ABP4BC98_9ACTN</name>
<dbReference type="InterPro" id="IPR009057">
    <property type="entry name" value="Homeodomain-like_sf"/>
</dbReference>
<keyword evidence="8" id="KW-1185">Reference proteome</keyword>
<dbReference type="PRINTS" id="PR00455">
    <property type="entry name" value="HTHTETR"/>
</dbReference>
<gene>
    <name evidence="7" type="ORF">GCM10009550_25940</name>
</gene>
<dbReference type="PROSITE" id="PS50977">
    <property type="entry name" value="HTH_TETR_2"/>
    <property type="match status" value="1"/>
</dbReference>
<dbReference type="InterPro" id="IPR036271">
    <property type="entry name" value="Tet_transcr_reg_TetR-rel_C_sf"/>
</dbReference>
<dbReference type="Proteomes" id="UP001500665">
    <property type="component" value="Unassembled WGS sequence"/>
</dbReference>
<dbReference type="PANTHER" id="PTHR30055:SF175">
    <property type="entry name" value="HTH-TYPE TRANSCRIPTIONAL REPRESSOR KSTR2"/>
    <property type="match status" value="1"/>
</dbReference>
<keyword evidence="2" id="KW-0805">Transcription regulation</keyword>
<dbReference type="InterPro" id="IPR041490">
    <property type="entry name" value="KstR2_TetR_C"/>
</dbReference>
<evidence type="ECO:0000313" key="8">
    <source>
        <dbReference type="Proteomes" id="UP001500665"/>
    </source>
</evidence>
<dbReference type="Pfam" id="PF17932">
    <property type="entry name" value="TetR_C_24"/>
    <property type="match status" value="1"/>
</dbReference>
<evidence type="ECO:0000256" key="2">
    <source>
        <dbReference type="ARBA" id="ARBA00023015"/>
    </source>
</evidence>
<proteinExistence type="predicted"/>
<evidence type="ECO:0000256" key="4">
    <source>
        <dbReference type="ARBA" id="ARBA00023163"/>
    </source>
</evidence>
<comment type="caution">
    <text evidence="7">The sequence shown here is derived from an EMBL/GenBank/DDBJ whole genome shotgun (WGS) entry which is preliminary data.</text>
</comment>
<dbReference type="Pfam" id="PF00440">
    <property type="entry name" value="TetR_N"/>
    <property type="match status" value="1"/>
</dbReference>
<evidence type="ECO:0000256" key="3">
    <source>
        <dbReference type="ARBA" id="ARBA00023125"/>
    </source>
</evidence>
<dbReference type="EMBL" id="BAAAHH010000008">
    <property type="protein sequence ID" value="GAA0949032.1"/>
    <property type="molecule type" value="Genomic_DNA"/>
</dbReference>
<sequence>MSGGTAVRGEGRERILAAATDLFARQGYEATGTRQIAEAAQVTKGALYHWFDSKQHLLICIYRDLLAEQTGRLASIAAGDAPVGRRLHDAVFDLVEHVAEHFEPLTVWARSTHLLDGEPAEAIRADRRRYHQMFRGLLAEGQEAGAVRRDVSASVMAHGFLGTVNNVHTWFGADGPLTHRQVGRQLAVLFLDGLRPPKR</sequence>
<dbReference type="InterPro" id="IPR050109">
    <property type="entry name" value="HTH-type_TetR-like_transc_reg"/>
</dbReference>
<evidence type="ECO:0000256" key="1">
    <source>
        <dbReference type="ARBA" id="ARBA00022491"/>
    </source>
</evidence>
<evidence type="ECO:0000313" key="7">
    <source>
        <dbReference type="EMBL" id="GAA0949032.1"/>
    </source>
</evidence>
<protein>
    <submittedName>
        <fullName evidence="7">TetR/AcrR family transcriptional regulator</fullName>
    </submittedName>
</protein>
<evidence type="ECO:0000259" key="6">
    <source>
        <dbReference type="PROSITE" id="PS50977"/>
    </source>
</evidence>